<feature type="compositionally biased region" description="Polar residues" evidence="1">
    <location>
        <begin position="253"/>
        <end position="273"/>
    </location>
</feature>
<evidence type="ECO:0000313" key="4">
    <source>
        <dbReference type="Proteomes" id="UP000001514"/>
    </source>
</evidence>
<evidence type="ECO:0000256" key="2">
    <source>
        <dbReference type="SAM" id="Phobius"/>
    </source>
</evidence>
<feature type="compositionally biased region" description="Basic and acidic residues" evidence="1">
    <location>
        <begin position="1"/>
        <end position="11"/>
    </location>
</feature>
<name>D8QRV0_SELML</name>
<sequence length="282" mass="31460">MEKEKDQEGGGRRKSMKGPKKWQRISNILRSQGFFRTQKQWMKKDAKLPRAFDEGLYNEMSLWMTWSIANVLGSHRVDTSMGSTIANESPGYETNATANPDPDVIFETQDPRDANEDIPEVQVGGKKVSIATRKKCKCTPKGSDDRRVAMMLQGTHMMYEELQLLRQPFVESMVTKENILEFWGFARLFFLVAMVSLCGSVASKAMKLARAAALVLAKKAGTGTADREEAWILKITVERCWINLGKEDEDGSSILSAESNSDQSTPVASVDSGSTDKKKFAD</sequence>
<dbReference type="EMBL" id="GL377566">
    <property type="protein sequence ID" value="EFJ36833.1"/>
    <property type="molecule type" value="Genomic_DNA"/>
</dbReference>
<accession>D8QRV0</accession>
<keyword evidence="4" id="KW-1185">Reference proteome</keyword>
<evidence type="ECO:0000313" key="3">
    <source>
        <dbReference type="EMBL" id="EFJ36833.1"/>
    </source>
</evidence>
<keyword evidence="2" id="KW-0472">Membrane</keyword>
<feature type="region of interest" description="Disordered" evidence="1">
    <location>
        <begin position="253"/>
        <end position="282"/>
    </location>
</feature>
<dbReference type="KEGG" id="smo:SELMODRAFT_403577"/>
<evidence type="ECO:0000256" key="1">
    <source>
        <dbReference type="SAM" id="MobiDB-lite"/>
    </source>
</evidence>
<feature type="transmembrane region" description="Helical" evidence="2">
    <location>
        <begin position="182"/>
        <end position="202"/>
    </location>
</feature>
<dbReference type="Gramene" id="EFJ36833">
    <property type="protein sequence ID" value="EFJ36833"/>
    <property type="gene ID" value="SELMODRAFT_403577"/>
</dbReference>
<keyword evidence="2" id="KW-1133">Transmembrane helix</keyword>
<reference evidence="3 4" key="1">
    <citation type="journal article" date="2011" name="Science">
        <title>The Selaginella genome identifies genetic changes associated with the evolution of vascular plants.</title>
        <authorList>
            <person name="Banks J.A."/>
            <person name="Nishiyama T."/>
            <person name="Hasebe M."/>
            <person name="Bowman J.L."/>
            <person name="Gribskov M."/>
            <person name="dePamphilis C."/>
            <person name="Albert V.A."/>
            <person name="Aono N."/>
            <person name="Aoyama T."/>
            <person name="Ambrose B.A."/>
            <person name="Ashton N.W."/>
            <person name="Axtell M.J."/>
            <person name="Barker E."/>
            <person name="Barker M.S."/>
            <person name="Bennetzen J.L."/>
            <person name="Bonawitz N.D."/>
            <person name="Chapple C."/>
            <person name="Cheng C."/>
            <person name="Correa L.G."/>
            <person name="Dacre M."/>
            <person name="DeBarry J."/>
            <person name="Dreyer I."/>
            <person name="Elias M."/>
            <person name="Engstrom E.M."/>
            <person name="Estelle M."/>
            <person name="Feng L."/>
            <person name="Finet C."/>
            <person name="Floyd S.K."/>
            <person name="Frommer W.B."/>
            <person name="Fujita T."/>
            <person name="Gramzow L."/>
            <person name="Gutensohn M."/>
            <person name="Harholt J."/>
            <person name="Hattori M."/>
            <person name="Heyl A."/>
            <person name="Hirai T."/>
            <person name="Hiwatashi Y."/>
            <person name="Ishikawa M."/>
            <person name="Iwata M."/>
            <person name="Karol K.G."/>
            <person name="Koehler B."/>
            <person name="Kolukisaoglu U."/>
            <person name="Kubo M."/>
            <person name="Kurata T."/>
            <person name="Lalonde S."/>
            <person name="Li K."/>
            <person name="Li Y."/>
            <person name="Litt A."/>
            <person name="Lyons E."/>
            <person name="Manning G."/>
            <person name="Maruyama T."/>
            <person name="Michael T.P."/>
            <person name="Mikami K."/>
            <person name="Miyazaki S."/>
            <person name="Morinaga S."/>
            <person name="Murata T."/>
            <person name="Mueller-Roeber B."/>
            <person name="Nelson D.R."/>
            <person name="Obara M."/>
            <person name="Oguri Y."/>
            <person name="Olmstead R.G."/>
            <person name="Onodera N."/>
            <person name="Petersen B.L."/>
            <person name="Pils B."/>
            <person name="Prigge M."/>
            <person name="Rensing S.A."/>
            <person name="Riano-Pachon D.M."/>
            <person name="Roberts A.W."/>
            <person name="Sato Y."/>
            <person name="Scheller H.V."/>
            <person name="Schulz B."/>
            <person name="Schulz C."/>
            <person name="Shakirov E.V."/>
            <person name="Shibagaki N."/>
            <person name="Shinohara N."/>
            <person name="Shippen D.E."/>
            <person name="Soerensen I."/>
            <person name="Sotooka R."/>
            <person name="Sugimoto N."/>
            <person name="Sugita M."/>
            <person name="Sumikawa N."/>
            <person name="Tanurdzic M."/>
            <person name="Theissen G."/>
            <person name="Ulvskov P."/>
            <person name="Wakazuki S."/>
            <person name="Weng J.K."/>
            <person name="Willats W.W."/>
            <person name="Wipf D."/>
            <person name="Wolf P.G."/>
            <person name="Yang L."/>
            <person name="Zimmer A.D."/>
            <person name="Zhu Q."/>
            <person name="Mitros T."/>
            <person name="Hellsten U."/>
            <person name="Loque D."/>
            <person name="Otillar R."/>
            <person name="Salamov A."/>
            <person name="Schmutz J."/>
            <person name="Shapiro H."/>
            <person name="Lindquist E."/>
            <person name="Lucas S."/>
            <person name="Rokhsar D."/>
            <person name="Grigoriev I.V."/>
        </authorList>
    </citation>
    <scope>NUCLEOTIDE SEQUENCE [LARGE SCALE GENOMIC DNA]</scope>
</reference>
<protein>
    <submittedName>
        <fullName evidence="3">Uncharacterized protein</fullName>
    </submittedName>
</protein>
<feature type="region of interest" description="Disordered" evidence="1">
    <location>
        <begin position="1"/>
        <end position="22"/>
    </location>
</feature>
<dbReference type="HOGENOM" id="CLU_1028189_0_0_1"/>
<proteinExistence type="predicted"/>
<feature type="compositionally biased region" description="Basic residues" evidence="1">
    <location>
        <begin position="12"/>
        <end position="22"/>
    </location>
</feature>
<dbReference type="Proteomes" id="UP000001514">
    <property type="component" value="Unassembled WGS sequence"/>
</dbReference>
<gene>
    <name evidence="3" type="ORF">SELMODRAFT_403577</name>
</gene>
<keyword evidence="2" id="KW-0812">Transmembrane</keyword>
<dbReference type="AlphaFoldDB" id="D8QRV0"/>
<dbReference type="InParanoid" id="D8QRV0"/>
<organism evidence="4">
    <name type="scientific">Selaginella moellendorffii</name>
    <name type="common">Spikemoss</name>
    <dbReference type="NCBI Taxonomy" id="88036"/>
    <lineage>
        <taxon>Eukaryota</taxon>
        <taxon>Viridiplantae</taxon>
        <taxon>Streptophyta</taxon>
        <taxon>Embryophyta</taxon>
        <taxon>Tracheophyta</taxon>
        <taxon>Lycopodiopsida</taxon>
        <taxon>Selaginellales</taxon>
        <taxon>Selaginellaceae</taxon>
        <taxon>Selaginella</taxon>
    </lineage>
</organism>